<dbReference type="InterPro" id="IPR006179">
    <property type="entry name" value="5_nucleotidase/apyrase"/>
</dbReference>
<keyword evidence="1" id="KW-0472">Membrane</keyword>
<sequence length="740" mass="84867">MKYISKKSTGRIVNHLNNLGIGGKMRNKTFLCCIVLIVLMPGVFLICSASGNEDSPIYLSKLSSIGFPTAEKQKAAWGINELKIFNKKLYIGYGDYGVNTGPTDVIYYDFEKKDFISEFIVDEEAIVKYRVVDKRLVIPGIDATENWQFGNIYVLADTGWAKYRTITNGLHICDIVSFDEKWYVATGNLFDFGEDEMLVPGAILSSDDRAKSWNFEYTTPCNKNVVFRVHSIVSYKGKLYAFSHAFIGITKEEIPKEYRQYLGKPYIENGEEHYNIIINDAIGSPDVVVYDKILWRPLNLISEPNVCWINPFVFKDKLILSVVSGKYVTSINSYISRERKIPQNVSTSLYVFDGEHTRLLPFEYEFLKDIIVKEDKLFLLIFKNKQYFIAETQDLQNWRYYALPQGLKKPLSIEYDGKSIYIGMGDGNIFKSTELKQITDLSQIKGYEPIKFFGAAELPRDGKWYWAAITGWINWGKLAKISCEVKPGNIIDITTDNISAISIFVPLMEIDETKPVILNIDGKEVFRDEINGKTELICKYLEGKWTIEKGSKTAETFKYSRNIIGKSEIELTRTGDDPPIGGWKAETVRWTAKTDIAIISGGGVRKDLKKGNITLEDIFDINYRNSICTFRVKGKTLRKMVEYNIKLPKTKRCQISGFKFTYKAYKDSEKNIVFDCSINPEKEYLIATSDYFAKRTKRFLGQKVDYEDTGLQVTEAMIQWFEQFEKIGKIHPRIKVIKAN</sequence>
<dbReference type="Pfam" id="PF02872">
    <property type="entry name" value="5_nucleotid_C"/>
    <property type="match status" value="1"/>
</dbReference>
<dbReference type="InterPro" id="IPR036907">
    <property type="entry name" value="5'-Nucleotdase_C_sf"/>
</dbReference>
<dbReference type="PANTHER" id="PTHR11575">
    <property type="entry name" value="5'-NUCLEOTIDASE-RELATED"/>
    <property type="match status" value="1"/>
</dbReference>
<reference evidence="3 4" key="1">
    <citation type="submission" date="2018-06" db="EMBL/GenBank/DDBJ databases">
        <title>Extensive metabolic versatility and redundancy in microbially diverse, dynamic hydrothermal sediments.</title>
        <authorList>
            <person name="Dombrowski N."/>
            <person name="Teske A."/>
            <person name="Baker B.J."/>
        </authorList>
    </citation>
    <scope>NUCLEOTIDE SEQUENCE [LARGE SCALE GENOMIC DNA]</scope>
    <source>
        <strain evidence="3">B10_G13</strain>
    </source>
</reference>
<keyword evidence="1" id="KW-0812">Transmembrane</keyword>
<comment type="caution">
    <text evidence="3">The sequence shown here is derived from an EMBL/GenBank/DDBJ whole genome shotgun (WGS) entry which is preliminary data.</text>
</comment>
<proteinExistence type="predicted"/>
<dbReference type="InterPro" id="IPR008334">
    <property type="entry name" value="5'-Nucleotdase_C"/>
</dbReference>
<dbReference type="EMBL" id="QNBD01000260">
    <property type="protein sequence ID" value="RKX68561.1"/>
    <property type="molecule type" value="Genomic_DNA"/>
</dbReference>
<evidence type="ECO:0000313" key="4">
    <source>
        <dbReference type="Proteomes" id="UP000271125"/>
    </source>
</evidence>
<dbReference type="GO" id="GO:0016787">
    <property type="term" value="F:hydrolase activity"/>
    <property type="evidence" value="ECO:0007669"/>
    <property type="project" value="InterPro"/>
</dbReference>
<protein>
    <recommendedName>
        <fullName evidence="2">5'-Nucleotidase C-terminal domain-containing protein</fullName>
    </recommendedName>
</protein>
<feature type="transmembrane region" description="Helical" evidence="1">
    <location>
        <begin position="30"/>
        <end position="51"/>
    </location>
</feature>
<dbReference type="GO" id="GO:0009166">
    <property type="term" value="P:nucleotide catabolic process"/>
    <property type="evidence" value="ECO:0007669"/>
    <property type="project" value="InterPro"/>
</dbReference>
<dbReference type="AlphaFoldDB" id="A0A660SEW5"/>
<organism evidence="3 4">
    <name type="scientific">candidate division TA06 bacterium</name>
    <dbReference type="NCBI Taxonomy" id="2250710"/>
    <lineage>
        <taxon>Bacteria</taxon>
        <taxon>Bacteria division TA06</taxon>
    </lineage>
</organism>
<feature type="domain" description="5'-Nucleotidase C-terminal" evidence="2">
    <location>
        <begin position="565"/>
        <end position="697"/>
    </location>
</feature>
<dbReference type="Proteomes" id="UP000271125">
    <property type="component" value="Unassembled WGS sequence"/>
</dbReference>
<accession>A0A660SEW5</accession>
<dbReference type="SUPFAM" id="SSF55816">
    <property type="entry name" value="5'-nucleotidase (syn. UDP-sugar hydrolase), C-terminal domain"/>
    <property type="match status" value="1"/>
</dbReference>
<gene>
    <name evidence="3" type="ORF">DRP43_05440</name>
</gene>
<evidence type="ECO:0000256" key="1">
    <source>
        <dbReference type="SAM" id="Phobius"/>
    </source>
</evidence>
<evidence type="ECO:0000313" key="3">
    <source>
        <dbReference type="EMBL" id="RKX68561.1"/>
    </source>
</evidence>
<keyword evidence="1" id="KW-1133">Transmembrane helix</keyword>
<dbReference type="PANTHER" id="PTHR11575:SF24">
    <property type="entry name" value="5'-NUCLEOTIDASE"/>
    <property type="match status" value="1"/>
</dbReference>
<name>A0A660SEW5_UNCT6</name>
<evidence type="ECO:0000259" key="2">
    <source>
        <dbReference type="Pfam" id="PF02872"/>
    </source>
</evidence>
<dbReference type="Gene3D" id="3.90.780.10">
    <property type="entry name" value="5'-Nucleotidase, C-terminal domain"/>
    <property type="match status" value="1"/>
</dbReference>